<dbReference type="InterPro" id="IPR019861">
    <property type="entry name" value="PorP/SprF_Bacteroidetes"/>
</dbReference>
<comment type="caution">
    <text evidence="1">The sequence shown here is derived from an EMBL/GenBank/DDBJ whole genome shotgun (WGS) entry which is preliminary data.</text>
</comment>
<dbReference type="Pfam" id="PF11751">
    <property type="entry name" value="PorP_SprF"/>
    <property type="match status" value="1"/>
</dbReference>
<keyword evidence="2" id="KW-1185">Reference proteome</keyword>
<name>A0A934X1D7_9BACT</name>
<sequence>MKIVILFLLITLSFALQGQDLLSRTQIFHAIEWQHPAMAGVQDKISADLMYRQALNSYGKESGYYQAGLFYPIKKGRGNMAERSGFKISNPAKARALYRSTKARRKQGIGMQLNAIKLGPLDRKEVKAFYAYHLPVSYNFTVSLGSSLKLQQNMIGFENLTVRDEVNDDFYQQIINSSAGKQSNLQFDIGAALYNPEYYFTFTAKSLFITELQNNEVLEYLKDCTSYSFLAGYKWIIHPDFSLMPNAEINYFSTYGMQYKGALRFKYKELIYLGAGLHYDLKYSALLGVNIPGNVFLHYSYDYYTGFIREFANGVHEVSLSYLFNNKNASTPFTW</sequence>
<organism evidence="1 2">
    <name type="scientific">Marivirga aurantiaca</name>
    <dbReference type="NCBI Taxonomy" id="2802615"/>
    <lineage>
        <taxon>Bacteria</taxon>
        <taxon>Pseudomonadati</taxon>
        <taxon>Bacteroidota</taxon>
        <taxon>Cytophagia</taxon>
        <taxon>Cytophagales</taxon>
        <taxon>Marivirgaceae</taxon>
        <taxon>Marivirga</taxon>
    </lineage>
</organism>
<dbReference type="EMBL" id="JAEQBW010000008">
    <property type="protein sequence ID" value="MBK6266536.1"/>
    <property type="molecule type" value="Genomic_DNA"/>
</dbReference>
<proteinExistence type="predicted"/>
<accession>A0A934X1D7</accession>
<dbReference type="NCBIfam" id="TIGR03519">
    <property type="entry name" value="T9SS_PorP_fam"/>
    <property type="match status" value="1"/>
</dbReference>
<protein>
    <submittedName>
        <fullName evidence="1">PorP/SprF family type IX secretion system membrane protein</fullName>
    </submittedName>
</protein>
<dbReference type="Proteomes" id="UP000611723">
    <property type="component" value="Unassembled WGS sequence"/>
</dbReference>
<dbReference type="AlphaFoldDB" id="A0A934X1D7"/>
<dbReference type="RefSeq" id="WP_201432217.1">
    <property type="nucleotide sequence ID" value="NZ_JAEQBW010000008.1"/>
</dbReference>
<evidence type="ECO:0000313" key="2">
    <source>
        <dbReference type="Proteomes" id="UP000611723"/>
    </source>
</evidence>
<gene>
    <name evidence="1" type="ORF">JKA74_15935</name>
</gene>
<reference evidence="1" key="1">
    <citation type="submission" date="2021-01" db="EMBL/GenBank/DDBJ databases">
        <title>Marivirga aurantiaca sp. nov., isolated from intertidal surface sediments.</title>
        <authorList>
            <person name="Zhang M."/>
        </authorList>
    </citation>
    <scope>NUCLEOTIDE SEQUENCE</scope>
    <source>
        <strain evidence="1">S37H4</strain>
    </source>
</reference>
<evidence type="ECO:0000313" key="1">
    <source>
        <dbReference type="EMBL" id="MBK6266536.1"/>
    </source>
</evidence>